<sequence>QGISVGVPAGQLLPGVMIGDTVRVHASIDYRGSALSDTFYAAIGNRFVIFDEIWYGTSPVSFAQSVDWRTYEMSADITITEIGLAPWTPGVFDLYIKLNGYPAAGKPELSNVIEILLRPDFRNFAIVSYDKV</sequence>
<dbReference type="EMBL" id="BARU01031083">
    <property type="protein sequence ID" value="GAH70624.1"/>
    <property type="molecule type" value="Genomic_DNA"/>
</dbReference>
<reference evidence="1" key="1">
    <citation type="journal article" date="2014" name="Front. Microbiol.">
        <title>High frequency of phylogenetically diverse reductive dehalogenase-homologous genes in deep subseafloor sedimentary metagenomes.</title>
        <authorList>
            <person name="Kawai M."/>
            <person name="Futagami T."/>
            <person name="Toyoda A."/>
            <person name="Takaki Y."/>
            <person name="Nishi S."/>
            <person name="Hori S."/>
            <person name="Arai W."/>
            <person name="Tsubouchi T."/>
            <person name="Morono Y."/>
            <person name="Uchiyama I."/>
            <person name="Ito T."/>
            <person name="Fujiyama A."/>
            <person name="Inagaki F."/>
            <person name="Takami H."/>
        </authorList>
    </citation>
    <scope>NUCLEOTIDE SEQUENCE</scope>
    <source>
        <strain evidence="1">Expedition CK06-06</strain>
    </source>
</reference>
<comment type="caution">
    <text evidence="1">The sequence shown here is derived from an EMBL/GenBank/DDBJ whole genome shotgun (WGS) entry which is preliminary data.</text>
</comment>
<gene>
    <name evidence="1" type="ORF">S03H2_49212</name>
</gene>
<dbReference type="AlphaFoldDB" id="X1IWZ9"/>
<accession>X1IWZ9</accession>
<feature type="non-terminal residue" evidence="1">
    <location>
        <position position="1"/>
    </location>
</feature>
<name>X1IWZ9_9ZZZZ</name>
<organism evidence="1">
    <name type="scientific">marine sediment metagenome</name>
    <dbReference type="NCBI Taxonomy" id="412755"/>
    <lineage>
        <taxon>unclassified sequences</taxon>
        <taxon>metagenomes</taxon>
        <taxon>ecological metagenomes</taxon>
    </lineage>
</organism>
<protein>
    <submittedName>
        <fullName evidence="1">Uncharacterized protein</fullName>
    </submittedName>
</protein>
<proteinExistence type="predicted"/>
<evidence type="ECO:0000313" key="1">
    <source>
        <dbReference type="EMBL" id="GAH70624.1"/>
    </source>
</evidence>